<evidence type="ECO:0000259" key="11">
    <source>
        <dbReference type="PROSITE" id="PS51201"/>
    </source>
</evidence>
<dbReference type="FunFam" id="3.40.50.720:FF:000036">
    <property type="entry name" value="Glutathione-regulated potassium-efflux system protein KefB"/>
    <property type="match status" value="1"/>
</dbReference>
<keyword evidence="9 10" id="KW-0472">Membrane</keyword>
<comment type="caution">
    <text evidence="13">The sequence shown here is derived from an EMBL/GenBank/DDBJ whole genome shotgun (WGS) entry which is preliminary data.</text>
</comment>
<dbReference type="Proteomes" id="UP000599523">
    <property type="component" value="Unassembled WGS sequence"/>
</dbReference>
<organism evidence="13 14">
    <name type="scientific">Azoarcus taiwanensis</name>
    <dbReference type="NCBI Taxonomy" id="666964"/>
    <lineage>
        <taxon>Bacteria</taxon>
        <taxon>Pseudomonadati</taxon>
        <taxon>Pseudomonadota</taxon>
        <taxon>Betaproteobacteria</taxon>
        <taxon>Rhodocyclales</taxon>
        <taxon>Zoogloeaceae</taxon>
        <taxon>Azoarcus</taxon>
    </lineage>
</organism>
<dbReference type="PANTHER" id="PTHR46157">
    <property type="entry name" value="K(+) EFFLUX ANTIPORTER 3, CHLOROPLASTIC"/>
    <property type="match status" value="1"/>
</dbReference>
<feature type="domain" description="RCK C-terminal" evidence="12">
    <location>
        <begin position="569"/>
        <end position="650"/>
    </location>
</feature>
<dbReference type="Pfam" id="PF02080">
    <property type="entry name" value="TrkA_C"/>
    <property type="match status" value="1"/>
</dbReference>
<feature type="transmembrane region" description="Helical" evidence="10">
    <location>
        <begin position="357"/>
        <end position="376"/>
    </location>
</feature>
<feature type="transmembrane region" description="Helical" evidence="10">
    <location>
        <begin position="216"/>
        <end position="234"/>
    </location>
</feature>
<keyword evidence="7 10" id="KW-1133">Transmembrane helix</keyword>
<keyword evidence="5 10" id="KW-0812">Transmembrane</keyword>
<dbReference type="GO" id="GO:0006813">
    <property type="term" value="P:potassium ion transport"/>
    <property type="evidence" value="ECO:0007669"/>
    <property type="project" value="UniProtKB-KW"/>
</dbReference>
<dbReference type="SUPFAM" id="SSF51735">
    <property type="entry name" value="NAD(P)-binding Rossmann-fold domains"/>
    <property type="match status" value="1"/>
</dbReference>
<dbReference type="Gene3D" id="1.20.1530.20">
    <property type="match status" value="1"/>
</dbReference>
<dbReference type="InterPro" id="IPR038770">
    <property type="entry name" value="Na+/solute_symporter_sf"/>
</dbReference>
<dbReference type="InterPro" id="IPR036291">
    <property type="entry name" value="NAD(P)-bd_dom_sf"/>
</dbReference>
<keyword evidence="3" id="KW-0050">Antiport</keyword>
<proteinExistence type="predicted"/>
<dbReference type="InterPro" id="IPR036721">
    <property type="entry name" value="RCK_C_sf"/>
</dbReference>
<feature type="transmembrane region" description="Helical" evidence="10">
    <location>
        <begin position="56"/>
        <end position="74"/>
    </location>
</feature>
<feature type="transmembrane region" description="Helical" evidence="10">
    <location>
        <begin position="330"/>
        <end position="351"/>
    </location>
</feature>
<reference evidence="13" key="1">
    <citation type="submission" date="2019-12" db="EMBL/GenBank/DDBJ databases">
        <title>Comparative genomics gives insights into the taxonomy of the Azoarcus-Aromatoleum group and reveals separate origins of nif in the plant-associated Azoarcus and non-plant-associated Aromatoleum sub-groups.</title>
        <authorList>
            <person name="Lafos M."/>
            <person name="Maluk M."/>
            <person name="Batista M."/>
            <person name="Junghare M."/>
            <person name="Carmona M."/>
            <person name="Faoro H."/>
            <person name="Cruz L.M."/>
            <person name="Battistoni F."/>
            <person name="De Souza E."/>
            <person name="Pedrosa F."/>
            <person name="Chen W.-M."/>
            <person name="Poole P.S."/>
            <person name="Dixon R.A."/>
            <person name="James E.K."/>
        </authorList>
    </citation>
    <scope>NUCLEOTIDE SEQUENCE</scope>
    <source>
        <strain evidence="13">NSC3</strain>
    </source>
</reference>
<keyword evidence="4" id="KW-0633">Potassium transport</keyword>
<dbReference type="GO" id="GO:0008324">
    <property type="term" value="F:monoatomic cation transmembrane transporter activity"/>
    <property type="evidence" value="ECO:0007669"/>
    <property type="project" value="InterPro"/>
</dbReference>
<dbReference type="InterPro" id="IPR006037">
    <property type="entry name" value="RCK_C"/>
</dbReference>
<comment type="subcellular location">
    <subcellularLocation>
        <location evidence="1">Endomembrane system</location>
        <topology evidence="1">Multi-pass membrane protein</topology>
    </subcellularLocation>
</comment>
<keyword evidence="8" id="KW-0406">Ion transport</keyword>
<evidence type="ECO:0000256" key="2">
    <source>
        <dbReference type="ARBA" id="ARBA00022448"/>
    </source>
</evidence>
<evidence type="ECO:0000256" key="9">
    <source>
        <dbReference type="ARBA" id="ARBA00023136"/>
    </source>
</evidence>
<evidence type="ECO:0000313" key="13">
    <source>
        <dbReference type="EMBL" id="NMG02577.1"/>
    </source>
</evidence>
<dbReference type="GO" id="GO:0012505">
    <property type="term" value="C:endomembrane system"/>
    <property type="evidence" value="ECO:0007669"/>
    <property type="project" value="UniProtKB-SubCell"/>
</dbReference>
<evidence type="ECO:0000256" key="1">
    <source>
        <dbReference type="ARBA" id="ARBA00004127"/>
    </source>
</evidence>
<feature type="transmembrane region" description="Helical" evidence="10">
    <location>
        <begin position="296"/>
        <end position="318"/>
    </location>
</feature>
<dbReference type="PROSITE" id="PS51201">
    <property type="entry name" value="RCK_N"/>
    <property type="match status" value="1"/>
</dbReference>
<dbReference type="InterPro" id="IPR003148">
    <property type="entry name" value="RCK_N"/>
</dbReference>
<keyword evidence="6" id="KW-0630">Potassium</keyword>
<feature type="transmembrane region" description="Helical" evidence="10">
    <location>
        <begin position="156"/>
        <end position="179"/>
    </location>
</feature>
<sequence>MIDPVFREVLTLLGLSVVAIVAFHRLRVPTSLGYLLVGAVVGPNALGWVADADHNRVLAEFGIVFLLFTIGLSFAGPQIRAMRGMVFSLGVAQVGLTTLVVGGLAWLLGLPPLAALVAGAVFAQSSTIIIARQLAEQGEDQTRHGRLATAMSVFQDVTAVPLVVVIPVLGAAAGAGAMVLPLGVAFAKALLAFALVLLLARWVLRPLLREVAAWRSPELFTLAVLLVTLVAAGITDLLDLSMALGAFLAGLVLGETEFRHQIEATIRPFRDVLLGLFFITIGMMVEPAALPDIWHWAVLVAAGVFVCKALLIVAIVRLGGVALPDAVRIGVVLAIGGEFGFALLALALLDGLIAPDIAQIILTAVLIGMISAPLWIRGNRWFGRRFAQPVVVRDPEVTTELPAGLRDHVIVCGYGRVGQNVARFLAEEAVPYVALDMDPARVRDAHAAGMPVYFADSSDSDVLRSVAVERARLVVVSHDDLAATRRLLGNLSSLAPAARVMVRARDDAPVEELLALGAAEVVPETFEASIMIGAHVLLLGGVAPSRVLKRMRSAQRDRYRLLREVFVGTDIVDAEPAKPRLHSIRLSADWNAVGRRLGDIEFGSCVLQALVRDEHRDETPLPETVLRPDDVLVLYGEPKALDVCESVLYASRRS</sequence>
<feature type="domain" description="RCK N-terminal" evidence="11">
    <location>
        <begin position="406"/>
        <end position="523"/>
    </location>
</feature>
<dbReference type="Pfam" id="PF02254">
    <property type="entry name" value="TrkA_N"/>
    <property type="match status" value="1"/>
</dbReference>
<evidence type="ECO:0000256" key="8">
    <source>
        <dbReference type="ARBA" id="ARBA00023065"/>
    </source>
</evidence>
<dbReference type="EMBL" id="WTVM01000026">
    <property type="protein sequence ID" value="NMG02577.1"/>
    <property type="molecule type" value="Genomic_DNA"/>
</dbReference>
<evidence type="ECO:0000256" key="3">
    <source>
        <dbReference type="ARBA" id="ARBA00022449"/>
    </source>
</evidence>
<evidence type="ECO:0000313" key="14">
    <source>
        <dbReference type="Proteomes" id="UP000599523"/>
    </source>
</evidence>
<feature type="transmembrane region" description="Helical" evidence="10">
    <location>
        <begin position="6"/>
        <end position="24"/>
    </location>
</feature>
<gene>
    <name evidence="13" type="ORF">GPA21_06290</name>
</gene>
<dbReference type="AlphaFoldDB" id="A0A972F6Y5"/>
<dbReference type="PROSITE" id="PS51202">
    <property type="entry name" value="RCK_C"/>
    <property type="match status" value="1"/>
</dbReference>
<dbReference type="Gene3D" id="3.30.70.1450">
    <property type="entry name" value="Regulator of K+ conductance, C-terminal domain"/>
    <property type="match status" value="1"/>
</dbReference>
<evidence type="ECO:0000256" key="5">
    <source>
        <dbReference type="ARBA" id="ARBA00022692"/>
    </source>
</evidence>
<dbReference type="PANTHER" id="PTHR46157:SF4">
    <property type="entry name" value="K(+) EFFLUX ANTIPORTER 3, CHLOROPLASTIC"/>
    <property type="match status" value="1"/>
</dbReference>
<evidence type="ECO:0000256" key="4">
    <source>
        <dbReference type="ARBA" id="ARBA00022538"/>
    </source>
</evidence>
<evidence type="ECO:0000256" key="7">
    <source>
        <dbReference type="ARBA" id="ARBA00022989"/>
    </source>
</evidence>
<dbReference type="Gene3D" id="3.40.50.720">
    <property type="entry name" value="NAD(P)-binding Rossmann-like Domain"/>
    <property type="match status" value="1"/>
</dbReference>
<name>A0A972F6Y5_9RHOO</name>
<dbReference type="InterPro" id="IPR006153">
    <property type="entry name" value="Cation/H_exchanger_TM"/>
</dbReference>
<dbReference type="GO" id="GO:0005886">
    <property type="term" value="C:plasma membrane"/>
    <property type="evidence" value="ECO:0007669"/>
    <property type="project" value="TreeGrafter"/>
</dbReference>
<feature type="transmembrane region" description="Helical" evidence="10">
    <location>
        <begin position="31"/>
        <end position="50"/>
    </location>
</feature>
<dbReference type="SUPFAM" id="SSF116726">
    <property type="entry name" value="TrkA C-terminal domain-like"/>
    <property type="match status" value="1"/>
</dbReference>
<accession>A0A972F6Y5</accession>
<evidence type="ECO:0000256" key="6">
    <source>
        <dbReference type="ARBA" id="ARBA00022958"/>
    </source>
</evidence>
<keyword evidence="14" id="KW-1185">Reference proteome</keyword>
<dbReference type="RefSeq" id="WP_168987361.1">
    <property type="nucleotide sequence ID" value="NZ_CAWPHM010000188.1"/>
</dbReference>
<feature type="transmembrane region" description="Helical" evidence="10">
    <location>
        <begin position="185"/>
        <end position="204"/>
    </location>
</feature>
<feature type="transmembrane region" description="Helical" evidence="10">
    <location>
        <begin position="272"/>
        <end position="290"/>
    </location>
</feature>
<evidence type="ECO:0000259" key="12">
    <source>
        <dbReference type="PROSITE" id="PS51202"/>
    </source>
</evidence>
<keyword evidence="2" id="KW-0813">Transport</keyword>
<dbReference type="GO" id="GO:0015297">
    <property type="term" value="F:antiporter activity"/>
    <property type="evidence" value="ECO:0007669"/>
    <property type="project" value="UniProtKB-KW"/>
</dbReference>
<feature type="transmembrane region" description="Helical" evidence="10">
    <location>
        <begin position="86"/>
        <end position="107"/>
    </location>
</feature>
<dbReference type="Pfam" id="PF00999">
    <property type="entry name" value="Na_H_Exchanger"/>
    <property type="match status" value="1"/>
</dbReference>
<dbReference type="GO" id="GO:1902600">
    <property type="term" value="P:proton transmembrane transport"/>
    <property type="evidence" value="ECO:0007669"/>
    <property type="project" value="InterPro"/>
</dbReference>
<protein>
    <submittedName>
        <fullName evidence="13">Sodium:proton exchanger</fullName>
    </submittedName>
</protein>
<evidence type="ECO:0000256" key="10">
    <source>
        <dbReference type="SAM" id="Phobius"/>
    </source>
</evidence>